<evidence type="ECO:0000259" key="1">
    <source>
        <dbReference type="PROSITE" id="PS51186"/>
    </source>
</evidence>
<dbReference type="STRING" id="652787.SAMN05216490_4636"/>
<dbReference type="GO" id="GO:0016747">
    <property type="term" value="F:acyltransferase activity, transferring groups other than amino-acyl groups"/>
    <property type="evidence" value="ECO:0007669"/>
    <property type="project" value="InterPro"/>
</dbReference>
<dbReference type="PANTHER" id="PTHR43792:SF1">
    <property type="entry name" value="N-ACETYLTRANSFERASE DOMAIN-CONTAINING PROTEIN"/>
    <property type="match status" value="1"/>
</dbReference>
<sequence length="172" mass="19936">MTTILQTPRILVREFLPDEEELLVDLYRDEQVTLHLSNRTEEETREKFKGTIENYKNGTGLGRWGVFNPEDGDFIGVCILMQNETDHIQIETGYVFRAKYWGRGLATELVKSLIYYGFNDKGLKEICACTNPENLASQNVLLKAGLKRDGNVFWHKQELPFFRILAQNVIIY</sequence>
<dbReference type="Proteomes" id="UP000199679">
    <property type="component" value="Chromosome I"/>
</dbReference>
<keyword evidence="2" id="KW-0808">Transferase</keyword>
<gene>
    <name evidence="2" type="ORF">SAMN05216490_4636</name>
</gene>
<feature type="domain" description="N-acetyltransferase" evidence="1">
    <location>
        <begin position="10"/>
        <end position="166"/>
    </location>
</feature>
<accession>A0A1H2C512</accession>
<dbReference type="InterPro" id="IPR051531">
    <property type="entry name" value="N-acetyltransferase"/>
</dbReference>
<proteinExistence type="predicted"/>
<dbReference type="EMBL" id="LT629740">
    <property type="protein sequence ID" value="SDT65553.1"/>
    <property type="molecule type" value="Genomic_DNA"/>
</dbReference>
<dbReference type="Pfam" id="PF13302">
    <property type="entry name" value="Acetyltransf_3"/>
    <property type="match status" value="1"/>
</dbReference>
<dbReference type="RefSeq" id="WP_091378881.1">
    <property type="nucleotide sequence ID" value="NZ_LT629740.1"/>
</dbReference>
<evidence type="ECO:0000313" key="3">
    <source>
        <dbReference type="Proteomes" id="UP000199679"/>
    </source>
</evidence>
<reference evidence="2 3" key="1">
    <citation type="submission" date="2016-10" db="EMBL/GenBank/DDBJ databases">
        <authorList>
            <person name="de Groot N.N."/>
        </authorList>
    </citation>
    <scope>NUCLEOTIDE SEQUENCE [LARGE SCALE GENOMIC DNA]</scope>
    <source>
        <strain evidence="2 3">MP1X4</strain>
    </source>
</reference>
<dbReference type="Gene3D" id="3.40.630.30">
    <property type="match status" value="1"/>
</dbReference>
<keyword evidence="3" id="KW-1185">Reference proteome</keyword>
<dbReference type="InterPro" id="IPR000182">
    <property type="entry name" value="GNAT_dom"/>
</dbReference>
<dbReference type="AlphaFoldDB" id="A0A1H2C512"/>
<dbReference type="PANTHER" id="PTHR43792">
    <property type="entry name" value="GNAT FAMILY, PUTATIVE (AFU_ORTHOLOGUE AFUA_3G00765)-RELATED-RELATED"/>
    <property type="match status" value="1"/>
</dbReference>
<organism evidence="2 3">
    <name type="scientific">Mucilaginibacter mallensis</name>
    <dbReference type="NCBI Taxonomy" id="652787"/>
    <lineage>
        <taxon>Bacteria</taxon>
        <taxon>Pseudomonadati</taxon>
        <taxon>Bacteroidota</taxon>
        <taxon>Sphingobacteriia</taxon>
        <taxon>Sphingobacteriales</taxon>
        <taxon>Sphingobacteriaceae</taxon>
        <taxon>Mucilaginibacter</taxon>
    </lineage>
</organism>
<dbReference type="SUPFAM" id="SSF55729">
    <property type="entry name" value="Acyl-CoA N-acyltransferases (Nat)"/>
    <property type="match status" value="1"/>
</dbReference>
<dbReference type="PROSITE" id="PS51186">
    <property type="entry name" value="GNAT"/>
    <property type="match status" value="1"/>
</dbReference>
<name>A0A1H2C512_MUCMA</name>
<dbReference type="InterPro" id="IPR016181">
    <property type="entry name" value="Acyl_CoA_acyltransferase"/>
</dbReference>
<protein>
    <submittedName>
        <fullName evidence="2">Ribosomal-protein-alanine N-acetyltransferase</fullName>
    </submittedName>
</protein>
<dbReference type="OrthoDB" id="9788916at2"/>
<evidence type="ECO:0000313" key="2">
    <source>
        <dbReference type="EMBL" id="SDT65553.1"/>
    </source>
</evidence>